<dbReference type="Pfam" id="PF08518">
    <property type="entry name" value="GIT_SHD"/>
    <property type="match status" value="2"/>
</dbReference>
<evidence type="ECO:0000313" key="3">
    <source>
        <dbReference type="EMBL" id="KZT42290.1"/>
    </source>
</evidence>
<feature type="domain" description="GIT Spa2 homology (SHD)" evidence="2">
    <location>
        <begin position="138"/>
        <end position="168"/>
    </location>
</feature>
<protein>
    <recommendedName>
        <fullName evidence="2">GIT Spa2 homology (SHD) domain-containing protein</fullName>
    </recommendedName>
</protein>
<evidence type="ECO:0000313" key="4">
    <source>
        <dbReference type="Proteomes" id="UP000076798"/>
    </source>
</evidence>
<keyword evidence="4" id="KW-1185">Reference proteome</keyword>
<sequence length="202" mass="23293">MSNKSLSGERFRIVQHASGLPFELSESGSVVPTPSTLRMGFRFTLDGTPEEEAPKPELPDEFFVTCFRAMNEYLSEDLIKEKKSAQRMNTRQKIGKLTKQQFLELCTDVFDEMIRRTTEEKVPFLSHREGFHPKRNQARQKLSTLPLHRFQDLCSDIHYELERQYFSTTEGTIMPRTPSSVHSDLHDPPPPYSPSDQKSEGI</sequence>
<dbReference type="InterPro" id="IPR039892">
    <property type="entry name" value="Spa2/Sph1"/>
</dbReference>
<gene>
    <name evidence="3" type="ORF">SISSUDRAFT_1125722</name>
</gene>
<dbReference type="OrthoDB" id="5588096at2759"/>
<dbReference type="PANTHER" id="PTHR21601">
    <property type="entry name" value="SPA2 PROTEIN"/>
    <property type="match status" value="1"/>
</dbReference>
<dbReference type="Proteomes" id="UP000076798">
    <property type="component" value="Unassembled WGS sequence"/>
</dbReference>
<dbReference type="EMBL" id="KV428014">
    <property type="protein sequence ID" value="KZT42290.1"/>
    <property type="molecule type" value="Genomic_DNA"/>
</dbReference>
<organism evidence="3 4">
    <name type="scientific">Sistotremastrum suecicum HHB10207 ss-3</name>
    <dbReference type="NCBI Taxonomy" id="1314776"/>
    <lineage>
        <taxon>Eukaryota</taxon>
        <taxon>Fungi</taxon>
        <taxon>Dikarya</taxon>
        <taxon>Basidiomycota</taxon>
        <taxon>Agaricomycotina</taxon>
        <taxon>Agaricomycetes</taxon>
        <taxon>Sistotremastrales</taxon>
        <taxon>Sistotremastraceae</taxon>
        <taxon>Sistotremastrum</taxon>
    </lineage>
</organism>
<dbReference type="SMART" id="SM00555">
    <property type="entry name" value="GIT"/>
    <property type="match status" value="2"/>
</dbReference>
<feature type="compositionally biased region" description="Polar residues" evidence="1">
    <location>
        <begin position="170"/>
        <end position="182"/>
    </location>
</feature>
<feature type="domain" description="GIT Spa2 homology (SHD)" evidence="2">
    <location>
        <begin position="90"/>
        <end position="120"/>
    </location>
</feature>
<dbReference type="AlphaFoldDB" id="A0A166H363"/>
<dbReference type="GO" id="GO:0005078">
    <property type="term" value="F:MAP-kinase scaffold activity"/>
    <property type="evidence" value="ECO:0007669"/>
    <property type="project" value="TreeGrafter"/>
</dbReference>
<dbReference type="PANTHER" id="PTHR21601:SF0">
    <property type="entry name" value="PROTEIN SPA2-RELATED"/>
    <property type="match status" value="1"/>
</dbReference>
<feature type="region of interest" description="Disordered" evidence="1">
    <location>
        <begin position="170"/>
        <end position="202"/>
    </location>
</feature>
<name>A0A166H363_9AGAM</name>
<dbReference type="InterPro" id="IPR013724">
    <property type="entry name" value="GIT_SHD"/>
</dbReference>
<proteinExistence type="predicted"/>
<evidence type="ECO:0000256" key="1">
    <source>
        <dbReference type="SAM" id="MobiDB-lite"/>
    </source>
</evidence>
<reference evidence="3 4" key="1">
    <citation type="journal article" date="2016" name="Mol. Biol. Evol.">
        <title>Comparative Genomics of Early-Diverging Mushroom-Forming Fungi Provides Insights into the Origins of Lignocellulose Decay Capabilities.</title>
        <authorList>
            <person name="Nagy L.G."/>
            <person name="Riley R."/>
            <person name="Tritt A."/>
            <person name="Adam C."/>
            <person name="Daum C."/>
            <person name="Floudas D."/>
            <person name="Sun H."/>
            <person name="Yadav J.S."/>
            <person name="Pangilinan J."/>
            <person name="Larsson K.H."/>
            <person name="Matsuura K."/>
            <person name="Barry K."/>
            <person name="Labutti K."/>
            <person name="Kuo R."/>
            <person name="Ohm R.A."/>
            <person name="Bhattacharya S.S."/>
            <person name="Shirouzu T."/>
            <person name="Yoshinaga Y."/>
            <person name="Martin F.M."/>
            <person name="Grigoriev I.V."/>
            <person name="Hibbett D.S."/>
        </authorList>
    </citation>
    <scope>NUCLEOTIDE SEQUENCE [LARGE SCALE GENOMIC DNA]</scope>
    <source>
        <strain evidence="3 4">HHB10207 ss-3</strain>
    </source>
</reference>
<evidence type="ECO:0000259" key="2">
    <source>
        <dbReference type="SMART" id="SM00555"/>
    </source>
</evidence>
<accession>A0A166H363</accession>